<dbReference type="SUPFAM" id="SSF56281">
    <property type="entry name" value="Metallo-hydrolase/oxidoreductase"/>
    <property type="match status" value="1"/>
</dbReference>
<evidence type="ECO:0000256" key="7">
    <source>
        <dbReference type="ARBA" id="ARBA00022801"/>
    </source>
</evidence>
<dbReference type="UniPathway" id="UPA00619">
    <property type="reaction ID" value="UER00676"/>
</dbReference>
<dbReference type="PANTHER" id="PTHR11935">
    <property type="entry name" value="BETA LACTAMASE DOMAIN"/>
    <property type="match status" value="1"/>
</dbReference>
<evidence type="ECO:0000256" key="6">
    <source>
        <dbReference type="ARBA" id="ARBA00022723"/>
    </source>
</evidence>
<dbReference type="Proteomes" id="UP000016088">
    <property type="component" value="Unassembled WGS sequence"/>
</dbReference>
<evidence type="ECO:0000259" key="10">
    <source>
        <dbReference type="SMART" id="SM00849"/>
    </source>
</evidence>
<keyword evidence="7 11" id="KW-0378">Hydrolase</keyword>
<evidence type="ECO:0000313" key="11">
    <source>
        <dbReference type="EMBL" id="EPX74950.1"/>
    </source>
</evidence>
<comment type="similarity">
    <text evidence="4">Belongs to the metallo-beta-lactamase superfamily. Glyoxalase II family.</text>
</comment>
<dbReference type="OMA" id="NYIWLLQ"/>
<dbReference type="Gene3D" id="3.60.15.10">
    <property type="entry name" value="Ribonuclease Z/Hydroxyacylglutathione hydrolase-like"/>
    <property type="match status" value="1"/>
</dbReference>
<dbReference type="InterPro" id="IPR001279">
    <property type="entry name" value="Metallo-B-lactamas"/>
</dbReference>
<protein>
    <recommendedName>
        <fullName evidence="5">hydroxyacylglutathione hydrolase</fullName>
        <ecNumber evidence="5">3.1.2.6</ecNumber>
    </recommendedName>
    <alternativeName>
        <fullName evidence="9">Glyoxalase II</fullName>
    </alternativeName>
</protein>
<comment type="pathway">
    <text evidence="3">Secondary metabolite metabolism; methylglyoxal degradation; (R)-lactate from methylglyoxal: step 2/2.</text>
</comment>
<keyword evidence="6" id="KW-0479">Metal-binding</keyword>
<gene>
    <name evidence="11" type="ORF">SOCG_02429</name>
</gene>
<dbReference type="CDD" id="cd07723">
    <property type="entry name" value="hydroxyacylglutathione_hydrolase_MBL-fold"/>
    <property type="match status" value="1"/>
</dbReference>
<dbReference type="SMART" id="SM00849">
    <property type="entry name" value="Lactamase_B"/>
    <property type="match status" value="1"/>
</dbReference>
<dbReference type="EMBL" id="KE503206">
    <property type="protein sequence ID" value="EPX74950.1"/>
    <property type="molecule type" value="Genomic_DNA"/>
</dbReference>
<dbReference type="eggNOG" id="KOG0813">
    <property type="taxonomic scope" value="Eukaryota"/>
</dbReference>
<dbReference type="Pfam" id="PF00753">
    <property type="entry name" value="Lactamase_B"/>
    <property type="match status" value="1"/>
</dbReference>
<dbReference type="NCBIfam" id="TIGR03413">
    <property type="entry name" value="GSH_gloB"/>
    <property type="match status" value="1"/>
</dbReference>
<dbReference type="InterPro" id="IPR017782">
    <property type="entry name" value="Hydroxyacylglutathione_Hdrlase"/>
</dbReference>
<sequence length="256" mass="28129">MSFQVTPIWMWKGSGNNYAYLLTCEKTRASAIIDPAEPTAVLPVLEKKADSKEIDLQYILTTHHHSDHAGGNGAVSSAFPSAKVFGGKYAQAVTHTPKNKETFKVGEIDVQALHTPCHTQDSICYYVSSPSKRGVFTGDTLFTAGCGRFFEGDAREMHHALNTVLASLPDDTITYPGHEYTKSNAKFASTVLSNPELTKLIDYCSKNESTTGKFTLGEEKQFNPFMHLDAPDVQKAVNSKDPVTIMNTLRTMKNNS</sequence>
<proteinExistence type="inferred from homology"/>
<dbReference type="VEuPathDB" id="FungiDB:SOCG_02429"/>
<comment type="catalytic activity">
    <reaction evidence="1">
        <text>an S-(2-hydroxyacyl)glutathione + H2O = a 2-hydroxy carboxylate + glutathione + H(+)</text>
        <dbReference type="Rhea" id="RHEA:21864"/>
        <dbReference type="ChEBI" id="CHEBI:15377"/>
        <dbReference type="ChEBI" id="CHEBI:15378"/>
        <dbReference type="ChEBI" id="CHEBI:57925"/>
        <dbReference type="ChEBI" id="CHEBI:58896"/>
        <dbReference type="ChEBI" id="CHEBI:71261"/>
        <dbReference type="EC" id="3.1.2.6"/>
    </reaction>
</comment>
<feature type="domain" description="Metallo-beta-lactamase" evidence="10">
    <location>
        <begin position="16"/>
        <end position="178"/>
    </location>
</feature>
<dbReference type="OrthoDB" id="515692at2759"/>
<organism evidence="11 12">
    <name type="scientific">Schizosaccharomyces octosporus (strain yFS286)</name>
    <name type="common">Fission yeast</name>
    <name type="synonym">Octosporomyces octosporus</name>
    <dbReference type="NCBI Taxonomy" id="483514"/>
    <lineage>
        <taxon>Eukaryota</taxon>
        <taxon>Fungi</taxon>
        <taxon>Dikarya</taxon>
        <taxon>Ascomycota</taxon>
        <taxon>Taphrinomycotina</taxon>
        <taxon>Schizosaccharomycetes</taxon>
        <taxon>Schizosaccharomycetales</taxon>
        <taxon>Schizosaccharomycetaceae</taxon>
        <taxon>Schizosaccharomyces</taxon>
    </lineage>
</organism>
<dbReference type="InterPro" id="IPR032282">
    <property type="entry name" value="HAGH_C"/>
</dbReference>
<keyword evidence="8" id="KW-0862">Zinc</keyword>
<dbReference type="GO" id="GO:0019243">
    <property type="term" value="P:methylglyoxal catabolic process to D-lactate via S-lactoyl-glutathione"/>
    <property type="evidence" value="ECO:0007669"/>
    <property type="project" value="InterPro"/>
</dbReference>
<comment type="cofactor">
    <cofactor evidence="2">
        <name>Zn(2+)</name>
        <dbReference type="ChEBI" id="CHEBI:29105"/>
    </cofactor>
</comment>
<dbReference type="Pfam" id="PF16123">
    <property type="entry name" value="HAGH_C"/>
    <property type="match status" value="1"/>
</dbReference>
<accession>S9R9Y4</accession>
<dbReference type="InterPro" id="IPR035680">
    <property type="entry name" value="Clx_II_MBL"/>
</dbReference>
<dbReference type="EC" id="3.1.2.6" evidence="5"/>
<evidence type="ECO:0000256" key="1">
    <source>
        <dbReference type="ARBA" id="ARBA00001623"/>
    </source>
</evidence>
<evidence type="ECO:0000256" key="9">
    <source>
        <dbReference type="ARBA" id="ARBA00031044"/>
    </source>
</evidence>
<dbReference type="GeneID" id="25031406"/>
<evidence type="ECO:0000256" key="3">
    <source>
        <dbReference type="ARBA" id="ARBA00004963"/>
    </source>
</evidence>
<dbReference type="GO" id="GO:0004416">
    <property type="term" value="F:hydroxyacylglutathione hydrolase activity"/>
    <property type="evidence" value="ECO:0007669"/>
    <property type="project" value="UniProtKB-EC"/>
</dbReference>
<dbReference type="InterPro" id="IPR036866">
    <property type="entry name" value="RibonucZ/Hydroxyglut_hydro"/>
</dbReference>
<dbReference type="GO" id="GO:0046872">
    <property type="term" value="F:metal ion binding"/>
    <property type="evidence" value="ECO:0007669"/>
    <property type="project" value="UniProtKB-KW"/>
</dbReference>
<keyword evidence="12" id="KW-1185">Reference proteome</keyword>
<evidence type="ECO:0000256" key="5">
    <source>
        <dbReference type="ARBA" id="ARBA00011917"/>
    </source>
</evidence>
<evidence type="ECO:0000256" key="2">
    <source>
        <dbReference type="ARBA" id="ARBA00001947"/>
    </source>
</evidence>
<evidence type="ECO:0000256" key="4">
    <source>
        <dbReference type="ARBA" id="ARBA00006759"/>
    </source>
</evidence>
<reference evidence="11 12" key="1">
    <citation type="journal article" date="2011" name="Science">
        <title>Comparative functional genomics of the fission yeasts.</title>
        <authorList>
            <person name="Rhind N."/>
            <person name="Chen Z."/>
            <person name="Yassour M."/>
            <person name="Thompson D.A."/>
            <person name="Haas B.J."/>
            <person name="Habib N."/>
            <person name="Wapinski I."/>
            <person name="Roy S."/>
            <person name="Lin M.F."/>
            <person name="Heiman D.I."/>
            <person name="Young S.K."/>
            <person name="Furuya K."/>
            <person name="Guo Y."/>
            <person name="Pidoux A."/>
            <person name="Chen H.M."/>
            <person name="Robbertse B."/>
            <person name="Goldberg J.M."/>
            <person name="Aoki K."/>
            <person name="Bayne E.H."/>
            <person name="Berlin A.M."/>
            <person name="Desjardins C.A."/>
            <person name="Dobbs E."/>
            <person name="Dukaj L."/>
            <person name="Fan L."/>
            <person name="FitzGerald M.G."/>
            <person name="French C."/>
            <person name="Gujja S."/>
            <person name="Hansen K."/>
            <person name="Keifenheim D."/>
            <person name="Levin J.Z."/>
            <person name="Mosher R.A."/>
            <person name="Mueller C.A."/>
            <person name="Pfiffner J."/>
            <person name="Priest M."/>
            <person name="Russ C."/>
            <person name="Smialowska A."/>
            <person name="Swoboda P."/>
            <person name="Sykes S.M."/>
            <person name="Vaughn M."/>
            <person name="Vengrova S."/>
            <person name="Yoder R."/>
            <person name="Zeng Q."/>
            <person name="Allshire R."/>
            <person name="Baulcombe D."/>
            <person name="Birren B.W."/>
            <person name="Brown W."/>
            <person name="Ekwall K."/>
            <person name="Kellis M."/>
            <person name="Leatherwood J."/>
            <person name="Levin H."/>
            <person name="Margalit H."/>
            <person name="Martienssen R."/>
            <person name="Nieduszynski C.A."/>
            <person name="Spatafora J.W."/>
            <person name="Friedman N."/>
            <person name="Dalgaard J.Z."/>
            <person name="Baumann P."/>
            <person name="Niki H."/>
            <person name="Regev A."/>
            <person name="Nusbaum C."/>
        </authorList>
    </citation>
    <scope>NUCLEOTIDE SEQUENCE [LARGE SCALE GENOMIC DNA]</scope>
    <source>
        <strain evidence="12">yFS286</strain>
    </source>
</reference>
<dbReference type="RefSeq" id="XP_013016376.1">
    <property type="nucleotide sequence ID" value="XM_013160922.1"/>
</dbReference>
<dbReference type="HOGENOM" id="CLU_030571_4_0_1"/>
<dbReference type="AlphaFoldDB" id="S9R9Y4"/>
<evidence type="ECO:0000313" key="12">
    <source>
        <dbReference type="Proteomes" id="UP000016088"/>
    </source>
</evidence>
<name>S9R9Y4_SCHOY</name>
<dbReference type="PANTHER" id="PTHR11935:SF94">
    <property type="entry name" value="TENZING NORGAY, ISOFORM C"/>
    <property type="match status" value="1"/>
</dbReference>
<evidence type="ECO:0000256" key="8">
    <source>
        <dbReference type="ARBA" id="ARBA00022833"/>
    </source>
</evidence>